<organism evidence="2 3">
    <name type="scientific">Streptomyces echinoruber</name>
    <dbReference type="NCBI Taxonomy" id="68898"/>
    <lineage>
        <taxon>Bacteria</taxon>
        <taxon>Bacillati</taxon>
        <taxon>Actinomycetota</taxon>
        <taxon>Actinomycetes</taxon>
        <taxon>Kitasatosporales</taxon>
        <taxon>Streptomycetaceae</taxon>
        <taxon>Streptomyces</taxon>
    </lineage>
</organism>
<comment type="caution">
    <text evidence="2">The sequence shown here is derived from an EMBL/GenBank/DDBJ whole genome shotgun (WGS) entry which is preliminary data.</text>
</comment>
<protein>
    <recommendedName>
        <fullName evidence="1">DUF397 domain-containing protein</fullName>
    </recommendedName>
</protein>
<keyword evidence="3" id="KW-1185">Reference proteome</keyword>
<dbReference type="Pfam" id="PF04149">
    <property type="entry name" value="DUF397"/>
    <property type="match status" value="1"/>
</dbReference>
<dbReference type="InterPro" id="IPR007278">
    <property type="entry name" value="DUF397"/>
</dbReference>
<evidence type="ECO:0000313" key="3">
    <source>
        <dbReference type="Proteomes" id="UP000623010"/>
    </source>
</evidence>
<evidence type="ECO:0000259" key="1">
    <source>
        <dbReference type="Pfam" id="PF04149"/>
    </source>
</evidence>
<dbReference type="RefSeq" id="WP_190056980.1">
    <property type="nucleotide sequence ID" value="NZ_BMWH01000005.1"/>
</dbReference>
<dbReference type="Proteomes" id="UP000623010">
    <property type="component" value="Unassembled WGS sequence"/>
</dbReference>
<reference evidence="2" key="2">
    <citation type="submission" date="2020-09" db="EMBL/GenBank/DDBJ databases">
        <authorList>
            <person name="Sun Q."/>
            <person name="Ohkuma M."/>
        </authorList>
    </citation>
    <scope>NUCLEOTIDE SEQUENCE</scope>
    <source>
        <strain evidence="2">JCM 5016</strain>
    </source>
</reference>
<dbReference type="EMBL" id="BMWH01000005">
    <property type="protein sequence ID" value="GGZ81990.1"/>
    <property type="molecule type" value="Genomic_DNA"/>
</dbReference>
<reference evidence="2" key="1">
    <citation type="journal article" date="2014" name="Int. J. Syst. Evol. Microbiol.">
        <title>Complete genome sequence of Corynebacterium casei LMG S-19264T (=DSM 44701T), isolated from a smear-ripened cheese.</title>
        <authorList>
            <consortium name="US DOE Joint Genome Institute (JGI-PGF)"/>
            <person name="Walter F."/>
            <person name="Albersmeier A."/>
            <person name="Kalinowski J."/>
            <person name="Ruckert C."/>
        </authorList>
    </citation>
    <scope>NUCLEOTIDE SEQUENCE</scope>
    <source>
        <strain evidence="2">JCM 5016</strain>
    </source>
</reference>
<dbReference type="AlphaFoldDB" id="A0A918V9N1"/>
<sequence length="80" mass="8583">MTEKRTYTAPELTRAGAKWRKSSYSDGAGNNCIEAAAFPTRIGVRDSKDPEGPALVFPRSSWAAFVTAAGAEEFEADARA</sequence>
<name>A0A918V9N1_9ACTN</name>
<feature type="domain" description="DUF397" evidence="1">
    <location>
        <begin position="17"/>
        <end position="69"/>
    </location>
</feature>
<proteinExistence type="predicted"/>
<accession>A0A918V9N1</accession>
<evidence type="ECO:0000313" key="2">
    <source>
        <dbReference type="EMBL" id="GGZ81990.1"/>
    </source>
</evidence>
<gene>
    <name evidence="2" type="ORF">GCM10010389_19850</name>
</gene>